<evidence type="ECO:0000313" key="4">
    <source>
        <dbReference type="Proteomes" id="UP000652761"/>
    </source>
</evidence>
<comment type="caution">
    <text evidence="3">The sequence shown here is derived from an EMBL/GenBank/DDBJ whole genome shotgun (WGS) entry which is preliminary data.</text>
</comment>
<gene>
    <name evidence="3" type="ORF">Taro_023119</name>
</gene>
<keyword evidence="2" id="KW-0472">Membrane</keyword>
<reference evidence="3" key="1">
    <citation type="submission" date="2017-07" db="EMBL/GenBank/DDBJ databases">
        <title>Taro Niue Genome Assembly and Annotation.</title>
        <authorList>
            <person name="Atibalentja N."/>
            <person name="Keating K."/>
            <person name="Fields C.J."/>
        </authorList>
    </citation>
    <scope>NUCLEOTIDE SEQUENCE</scope>
    <source>
        <strain evidence="3">Niue_2</strain>
        <tissue evidence="3">Leaf</tissue>
    </source>
</reference>
<accession>A0A843VAG0</accession>
<proteinExistence type="predicted"/>
<evidence type="ECO:0000256" key="2">
    <source>
        <dbReference type="SAM" id="Phobius"/>
    </source>
</evidence>
<sequence>MVTELLRSQINAVLGTEINTVTIRSLIWALFLLFPLLFSSLALSLFSLPSPRRCRDAAAETQLLGRRRSSTATAETPPPGRCRSSTSSPPGPKLEILIRLASGLFQHGRVDECDLWKLTEFNSDSRVINELNRALIESSFELLVKRIGSFAVLIISKGRPTTMGTSKQKRDLHVSTTGP</sequence>
<evidence type="ECO:0000313" key="3">
    <source>
        <dbReference type="EMBL" id="MQL90524.1"/>
    </source>
</evidence>
<organism evidence="3 4">
    <name type="scientific">Colocasia esculenta</name>
    <name type="common">Wild taro</name>
    <name type="synonym">Arum esculentum</name>
    <dbReference type="NCBI Taxonomy" id="4460"/>
    <lineage>
        <taxon>Eukaryota</taxon>
        <taxon>Viridiplantae</taxon>
        <taxon>Streptophyta</taxon>
        <taxon>Embryophyta</taxon>
        <taxon>Tracheophyta</taxon>
        <taxon>Spermatophyta</taxon>
        <taxon>Magnoliopsida</taxon>
        <taxon>Liliopsida</taxon>
        <taxon>Araceae</taxon>
        <taxon>Aroideae</taxon>
        <taxon>Colocasieae</taxon>
        <taxon>Colocasia</taxon>
    </lineage>
</organism>
<feature type="transmembrane region" description="Helical" evidence="2">
    <location>
        <begin position="26"/>
        <end position="46"/>
    </location>
</feature>
<feature type="region of interest" description="Disordered" evidence="1">
    <location>
        <begin position="65"/>
        <end position="91"/>
    </location>
</feature>
<dbReference type="AlphaFoldDB" id="A0A843VAG0"/>
<dbReference type="Proteomes" id="UP000652761">
    <property type="component" value="Unassembled WGS sequence"/>
</dbReference>
<keyword evidence="2" id="KW-1133">Transmembrane helix</keyword>
<dbReference type="EMBL" id="NMUH01001249">
    <property type="protein sequence ID" value="MQL90524.1"/>
    <property type="molecule type" value="Genomic_DNA"/>
</dbReference>
<protein>
    <submittedName>
        <fullName evidence="3">Uncharacterized protein</fullName>
    </submittedName>
</protein>
<name>A0A843VAG0_COLES</name>
<evidence type="ECO:0000256" key="1">
    <source>
        <dbReference type="SAM" id="MobiDB-lite"/>
    </source>
</evidence>
<keyword evidence="2" id="KW-0812">Transmembrane</keyword>
<keyword evidence="4" id="KW-1185">Reference proteome</keyword>